<protein>
    <recommendedName>
        <fullName evidence="4">HTH araC/xylS-type domain-containing protein</fullName>
    </recommendedName>
</protein>
<dbReference type="PROSITE" id="PS00041">
    <property type="entry name" value="HTH_ARAC_FAMILY_1"/>
    <property type="match status" value="1"/>
</dbReference>
<dbReference type="SMART" id="SM00342">
    <property type="entry name" value="HTH_ARAC"/>
    <property type="match status" value="1"/>
</dbReference>
<dbReference type="AlphaFoldDB" id="A0A919DN85"/>
<dbReference type="InterPro" id="IPR018062">
    <property type="entry name" value="HTH_AraC-typ_CS"/>
</dbReference>
<dbReference type="Proteomes" id="UP000608024">
    <property type="component" value="Unassembled WGS sequence"/>
</dbReference>
<organism evidence="5 6">
    <name type="scientific">Streptomyces longispororuber</name>
    <dbReference type="NCBI Taxonomy" id="68230"/>
    <lineage>
        <taxon>Bacteria</taxon>
        <taxon>Bacillati</taxon>
        <taxon>Actinomycetota</taxon>
        <taxon>Actinomycetes</taxon>
        <taxon>Kitasatosporales</taxon>
        <taxon>Streptomycetaceae</taxon>
        <taxon>Streptomyces</taxon>
    </lineage>
</organism>
<sequence>MRGAECSLTLGPAAAAAARADLLLVLHTAGDGRLLRHGADVPCPEGGLFVHDPAEPLTLREPGPFTLCVVRVPREAPALTDARLRALTRAHPRPGGPLAAVLAPLAAALATADTPYSPGTALHLAGTVTALTALLAVEPEGPGPAGPGTERRALRHRLLAHINDHLGERDLAPAGVAAAHHISIRYLHKLFADHGSTMARWIQHRRLEEARRELARPRGGASGVAAVASRWGFAGAAHFSRSFRTAYGMSPSDWRARHCRGEWP</sequence>
<reference evidence="5" key="2">
    <citation type="submission" date="2020-09" db="EMBL/GenBank/DDBJ databases">
        <authorList>
            <person name="Sun Q."/>
            <person name="Ohkuma M."/>
        </authorList>
    </citation>
    <scope>NUCLEOTIDE SEQUENCE</scope>
    <source>
        <strain evidence="5">JCM 4784</strain>
    </source>
</reference>
<dbReference type="InterPro" id="IPR020449">
    <property type="entry name" value="Tscrpt_reg_AraC-type_HTH"/>
</dbReference>
<dbReference type="InterPro" id="IPR050204">
    <property type="entry name" value="AraC_XylS_family_regulators"/>
</dbReference>
<feature type="domain" description="HTH araC/xylS-type" evidence="4">
    <location>
        <begin position="156"/>
        <end position="257"/>
    </location>
</feature>
<evidence type="ECO:0000256" key="2">
    <source>
        <dbReference type="ARBA" id="ARBA00023125"/>
    </source>
</evidence>
<dbReference type="GO" id="GO:0043565">
    <property type="term" value="F:sequence-specific DNA binding"/>
    <property type="evidence" value="ECO:0007669"/>
    <property type="project" value="InterPro"/>
</dbReference>
<dbReference type="Gene3D" id="1.10.10.60">
    <property type="entry name" value="Homeodomain-like"/>
    <property type="match status" value="1"/>
</dbReference>
<dbReference type="PANTHER" id="PTHR46796">
    <property type="entry name" value="HTH-TYPE TRANSCRIPTIONAL ACTIVATOR RHAS-RELATED"/>
    <property type="match status" value="1"/>
</dbReference>
<dbReference type="Pfam" id="PF12833">
    <property type="entry name" value="HTH_18"/>
    <property type="match status" value="1"/>
</dbReference>
<evidence type="ECO:0000256" key="3">
    <source>
        <dbReference type="ARBA" id="ARBA00023163"/>
    </source>
</evidence>
<evidence type="ECO:0000313" key="5">
    <source>
        <dbReference type="EMBL" id="GHE58926.1"/>
    </source>
</evidence>
<dbReference type="InterPro" id="IPR018060">
    <property type="entry name" value="HTH_AraC"/>
</dbReference>
<keyword evidence="3" id="KW-0804">Transcription</keyword>
<dbReference type="InterPro" id="IPR009057">
    <property type="entry name" value="Homeodomain-like_sf"/>
</dbReference>
<dbReference type="PROSITE" id="PS01124">
    <property type="entry name" value="HTH_ARAC_FAMILY_2"/>
    <property type="match status" value="1"/>
</dbReference>
<gene>
    <name evidence="5" type="ORF">GCM10018785_30210</name>
</gene>
<keyword evidence="6" id="KW-1185">Reference proteome</keyword>
<proteinExistence type="predicted"/>
<dbReference type="SUPFAM" id="SSF46689">
    <property type="entry name" value="Homeodomain-like"/>
    <property type="match status" value="1"/>
</dbReference>
<keyword evidence="2" id="KW-0238">DNA-binding</keyword>
<dbReference type="PRINTS" id="PR00032">
    <property type="entry name" value="HTHARAC"/>
</dbReference>
<evidence type="ECO:0000256" key="1">
    <source>
        <dbReference type="ARBA" id="ARBA00023015"/>
    </source>
</evidence>
<reference evidence="5" key="1">
    <citation type="journal article" date="2014" name="Int. J. Syst. Evol. Microbiol.">
        <title>Complete genome sequence of Corynebacterium casei LMG S-19264T (=DSM 44701T), isolated from a smear-ripened cheese.</title>
        <authorList>
            <consortium name="US DOE Joint Genome Institute (JGI-PGF)"/>
            <person name="Walter F."/>
            <person name="Albersmeier A."/>
            <person name="Kalinowski J."/>
            <person name="Ruckert C."/>
        </authorList>
    </citation>
    <scope>NUCLEOTIDE SEQUENCE</scope>
    <source>
        <strain evidence="5">JCM 4784</strain>
    </source>
</reference>
<name>A0A919DN85_9ACTN</name>
<comment type="caution">
    <text evidence="5">The sequence shown here is derived from an EMBL/GenBank/DDBJ whole genome shotgun (WGS) entry which is preliminary data.</text>
</comment>
<dbReference type="PANTHER" id="PTHR46796:SF6">
    <property type="entry name" value="ARAC SUBFAMILY"/>
    <property type="match status" value="1"/>
</dbReference>
<accession>A0A919DN85</accession>
<evidence type="ECO:0000313" key="6">
    <source>
        <dbReference type="Proteomes" id="UP000608024"/>
    </source>
</evidence>
<dbReference type="GO" id="GO:0003700">
    <property type="term" value="F:DNA-binding transcription factor activity"/>
    <property type="evidence" value="ECO:0007669"/>
    <property type="project" value="InterPro"/>
</dbReference>
<dbReference type="EMBL" id="BNBT01000037">
    <property type="protein sequence ID" value="GHE58926.1"/>
    <property type="molecule type" value="Genomic_DNA"/>
</dbReference>
<evidence type="ECO:0000259" key="4">
    <source>
        <dbReference type="PROSITE" id="PS01124"/>
    </source>
</evidence>
<keyword evidence="1" id="KW-0805">Transcription regulation</keyword>